<gene>
    <name evidence="1" type="ORF">LTR37_002889</name>
</gene>
<keyword evidence="2" id="KW-1185">Reference proteome</keyword>
<organism evidence="1 2">
    <name type="scientific">Vermiconidia calcicola</name>
    <dbReference type="NCBI Taxonomy" id="1690605"/>
    <lineage>
        <taxon>Eukaryota</taxon>
        <taxon>Fungi</taxon>
        <taxon>Dikarya</taxon>
        <taxon>Ascomycota</taxon>
        <taxon>Pezizomycotina</taxon>
        <taxon>Dothideomycetes</taxon>
        <taxon>Dothideomycetidae</taxon>
        <taxon>Mycosphaerellales</taxon>
        <taxon>Extremaceae</taxon>
        <taxon>Vermiconidia</taxon>
    </lineage>
</organism>
<name>A0ACC3NRI9_9PEZI</name>
<evidence type="ECO:0000313" key="2">
    <source>
        <dbReference type="Proteomes" id="UP001281147"/>
    </source>
</evidence>
<protein>
    <submittedName>
        <fullName evidence="1">Uncharacterized protein</fullName>
    </submittedName>
</protein>
<evidence type="ECO:0000313" key="1">
    <source>
        <dbReference type="EMBL" id="KAK3721724.1"/>
    </source>
</evidence>
<sequence>MASSTGAAHFFAQTSKCLSDPVFADFTIIAADKEYKVNRMLLACHSEYFKKAFETKFKGSDQSFIDLKGENPNALSHAITYFYTLCYDGEKALTTKDHVNVYLLADRYDIPGLSELALERFSASTTAYDEDVTGFFEVIQGVYENTTAVNKDIRSATINYWLMMSFNKLGTDRSSLVQKLIEVPQFMSELILTYEKGHNGNRKTFYFECQHCRKSERRTVPAPDLKMADINSWTCPNCRKMLKGSINELTTEGKLVLKPRWRDE</sequence>
<comment type="caution">
    <text evidence="1">The sequence shown here is derived from an EMBL/GenBank/DDBJ whole genome shotgun (WGS) entry which is preliminary data.</text>
</comment>
<reference evidence="1" key="1">
    <citation type="submission" date="2023-07" db="EMBL/GenBank/DDBJ databases">
        <title>Black Yeasts Isolated from many extreme environments.</title>
        <authorList>
            <person name="Coleine C."/>
            <person name="Stajich J.E."/>
            <person name="Selbmann L."/>
        </authorList>
    </citation>
    <scope>NUCLEOTIDE SEQUENCE</scope>
    <source>
        <strain evidence="1">CCFEE 5714</strain>
    </source>
</reference>
<dbReference type="Proteomes" id="UP001281147">
    <property type="component" value="Unassembled WGS sequence"/>
</dbReference>
<accession>A0ACC3NRI9</accession>
<dbReference type="EMBL" id="JAUTXU010000016">
    <property type="protein sequence ID" value="KAK3721724.1"/>
    <property type="molecule type" value="Genomic_DNA"/>
</dbReference>
<proteinExistence type="predicted"/>